<dbReference type="InterPro" id="IPR042092">
    <property type="entry name" value="PsdUridine_s_RsuA/RluB/E/F_cat"/>
</dbReference>
<sequence length="235" mass="26405">MIERLQKYMSHCGIASRRKCEDIILQGRVKVNGSVANKLGLKVDDVSDIVSIDDVVVKKEGKKVYILLNKPVGYLSAVTDDRGRNTVLDIVKVKERVYPVGRLDYDTSGLIILTNDGEVYNNIVHPRSGRSKIYIATLKGIPSGSSIERFKSGLDIGGYITAEADFKIINIDKNKSKVEIKIHEGKNRQIRRMCSKIGCPVLTLTRIAIGDIRLGNLKEGNWRYLNKKEIDYIKK</sequence>
<dbReference type="GO" id="GO:0016853">
    <property type="term" value="F:isomerase activity"/>
    <property type="evidence" value="ECO:0007669"/>
    <property type="project" value="UniProtKB-KW"/>
</dbReference>
<dbReference type="Pfam" id="PF00849">
    <property type="entry name" value="PseudoU_synth_2"/>
    <property type="match status" value="1"/>
</dbReference>
<keyword evidence="2 4" id="KW-0413">Isomerase</keyword>
<evidence type="ECO:0000313" key="7">
    <source>
        <dbReference type="Proteomes" id="UP001565220"/>
    </source>
</evidence>
<dbReference type="InterPro" id="IPR020094">
    <property type="entry name" value="TruA/RsuA/RluB/E/F_N"/>
</dbReference>
<dbReference type="PROSITE" id="PS50889">
    <property type="entry name" value="S4"/>
    <property type="match status" value="1"/>
</dbReference>
<dbReference type="PANTHER" id="PTHR47683">
    <property type="entry name" value="PSEUDOURIDINE SYNTHASE FAMILY PROTEIN-RELATED"/>
    <property type="match status" value="1"/>
</dbReference>
<reference evidence="6 7" key="1">
    <citation type="submission" date="2024-08" db="EMBL/GenBank/DDBJ databases">
        <title>Clostridium lapicellarii sp. nov., and Clostridium renhuaiense sp. nov., two species isolated from the mud in a fermentation cellar used for producing sauce-flavour Chinese liquors.</title>
        <authorList>
            <person name="Yang F."/>
            <person name="Wang H."/>
            <person name="Chen L.Q."/>
            <person name="Zhou N."/>
            <person name="Lu J.J."/>
            <person name="Pu X.X."/>
            <person name="Wan B."/>
            <person name="Wang L."/>
            <person name="Liu S.J."/>
        </authorList>
    </citation>
    <scope>NUCLEOTIDE SEQUENCE [LARGE SCALE GENOMIC DNA]</scope>
    <source>
        <strain evidence="6 7">MT-113</strain>
    </source>
</reference>
<dbReference type="NCBIfam" id="TIGR00093">
    <property type="entry name" value="pseudouridine synthase"/>
    <property type="match status" value="1"/>
</dbReference>
<dbReference type="InterPro" id="IPR002942">
    <property type="entry name" value="S4_RNA-bd"/>
</dbReference>
<comment type="caution">
    <text evidence="6">The sequence shown here is derived from an EMBL/GenBank/DDBJ whole genome shotgun (WGS) entry which is preliminary data.</text>
</comment>
<protein>
    <recommendedName>
        <fullName evidence="4">Pseudouridine synthase</fullName>
        <ecNumber evidence="4">5.4.99.-</ecNumber>
    </recommendedName>
</protein>
<evidence type="ECO:0000256" key="2">
    <source>
        <dbReference type="ARBA" id="ARBA00023235"/>
    </source>
</evidence>
<dbReference type="RefSeq" id="WP_369868514.1">
    <property type="nucleotide sequence ID" value="NZ_JBGFFE010000003.1"/>
</dbReference>
<comment type="similarity">
    <text evidence="1 4">Belongs to the pseudouridine synthase RsuA family.</text>
</comment>
<dbReference type="CDD" id="cd02870">
    <property type="entry name" value="PseudoU_synth_RsuA_like"/>
    <property type="match status" value="1"/>
</dbReference>
<dbReference type="CDD" id="cd00165">
    <property type="entry name" value="S4"/>
    <property type="match status" value="1"/>
</dbReference>
<dbReference type="Gene3D" id="3.30.70.1560">
    <property type="entry name" value="Alpha-L RNA-binding motif"/>
    <property type="match status" value="1"/>
</dbReference>
<proteinExistence type="inferred from homology"/>
<name>A0ABV4DU51_9CLOT</name>
<dbReference type="InterPro" id="IPR006145">
    <property type="entry name" value="PsdUridine_synth_RsuA/RluA"/>
</dbReference>
<dbReference type="InterPro" id="IPR018496">
    <property type="entry name" value="PsdUridine_synth_RsuA/RluB_CS"/>
</dbReference>
<accession>A0ABV4DU51</accession>
<dbReference type="PROSITE" id="PS01149">
    <property type="entry name" value="PSI_RSU"/>
    <property type="match status" value="1"/>
</dbReference>
<feature type="domain" description="RNA-binding S4" evidence="5">
    <location>
        <begin position="3"/>
        <end position="66"/>
    </location>
</feature>
<dbReference type="InterPro" id="IPR050343">
    <property type="entry name" value="RsuA_PseudoU_synthase"/>
</dbReference>
<dbReference type="Pfam" id="PF01479">
    <property type="entry name" value="S4"/>
    <property type="match status" value="1"/>
</dbReference>
<dbReference type="Gene3D" id="3.10.290.10">
    <property type="entry name" value="RNA-binding S4 domain"/>
    <property type="match status" value="1"/>
</dbReference>
<dbReference type="Proteomes" id="UP001565220">
    <property type="component" value="Unassembled WGS sequence"/>
</dbReference>
<dbReference type="SMART" id="SM00363">
    <property type="entry name" value="S4"/>
    <property type="match status" value="1"/>
</dbReference>
<evidence type="ECO:0000256" key="3">
    <source>
        <dbReference type="PROSITE-ProRule" id="PRU00182"/>
    </source>
</evidence>
<dbReference type="SUPFAM" id="SSF55120">
    <property type="entry name" value="Pseudouridine synthase"/>
    <property type="match status" value="1"/>
</dbReference>
<dbReference type="InterPro" id="IPR020103">
    <property type="entry name" value="PsdUridine_synth_cat_dom_sf"/>
</dbReference>
<gene>
    <name evidence="6" type="ORF">AB8S09_03840</name>
</gene>
<evidence type="ECO:0000256" key="4">
    <source>
        <dbReference type="RuleBase" id="RU003887"/>
    </source>
</evidence>
<organism evidence="6 7">
    <name type="scientific">Clostridium lapidicellarium</name>
    <dbReference type="NCBI Taxonomy" id="3240931"/>
    <lineage>
        <taxon>Bacteria</taxon>
        <taxon>Bacillati</taxon>
        <taxon>Bacillota</taxon>
        <taxon>Clostridia</taxon>
        <taxon>Eubacteriales</taxon>
        <taxon>Clostridiaceae</taxon>
        <taxon>Clostridium</taxon>
    </lineage>
</organism>
<dbReference type="EMBL" id="JBGFFE010000003">
    <property type="protein sequence ID" value="MEY8762780.1"/>
    <property type="molecule type" value="Genomic_DNA"/>
</dbReference>
<keyword evidence="3" id="KW-0694">RNA-binding</keyword>
<dbReference type="Gene3D" id="3.30.70.580">
    <property type="entry name" value="Pseudouridine synthase I, catalytic domain, N-terminal subdomain"/>
    <property type="match status" value="1"/>
</dbReference>
<dbReference type="PANTHER" id="PTHR47683:SF2">
    <property type="entry name" value="RNA-BINDING S4 DOMAIN-CONTAINING PROTEIN"/>
    <property type="match status" value="1"/>
</dbReference>
<dbReference type="EC" id="5.4.99.-" evidence="4"/>
<dbReference type="InterPro" id="IPR036986">
    <property type="entry name" value="S4_RNA-bd_sf"/>
</dbReference>
<dbReference type="InterPro" id="IPR000748">
    <property type="entry name" value="PsdUridine_synth_RsuA/RluB/E/F"/>
</dbReference>
<evidence type="ECO:0000313" key="6">
    <source>
        <dbReference type="EMBL" id="MEY8762780.1"/>
    </source>
</evidence>
<evidence type="ECO:0000259" key="5">
    <source>
        <dbReference type="SMART" id="SM00363"/>
    </source>
</evidence>
<evidence type="ECO:0000256" key="1">
    <source>
        <dbReference type="ARBA" id="ARBA00008348"/>
    </source>
</evidence>
<keyword evidence="7" id="KW-1185">Reference proteome</keyword>
<dbReference type="SUPFAM" id="SSF55174">
    <property type="entry name" value="Alpha-L RNA-binding motif"/>
    <property type="match status" value="1"/>
</dbReference>